<dbReference type="GO" id="GO:0005634">
    <property type="term" value="C:nucleus"/>
    <property type="evidence" value="ECO:0007669"/>
    <property type="project" value="UniProtKB-SubCell"/>
</dbReference>
<comment type="caution">
    <text evidence="6">The sequence shown here is derived from an EMBL/GenBank/DDBJ whole genome shotgun (WGS) entry which is preliminary data.</text>
</comment>
<feature type="region of interest" description="Disordered" evidence="4">
    <location>
        <begin position="222"/>
        <end position="243"/>
    </location>
</feature>
<feature type="compositionally biased region" description="Low complexity" evidence="4">
    <location>
        <begin position="505"/>
        <end position="520"/>
    </location>
</feature>
<dbReference type="InterPro" id="IPR039704">
    <property type="entry name" value="Myogenic_factor"/>
</dbReference>
<dbReference type="GO" id="GO:0045663">
    <property type="term" value="P:positive regulation of myoblast differentiation"/>
    <property type="evidence" value="ECO:0007669"/>
    <property type="project" value="TreeGrafter"/>
</dbReference>
<sequence>MVSEMRNHLCSEKGSSPGSEAAPMYTPANTFPLSPPSGRSPPTSTVQNENIQSGTVHKCHVSSSNIECATSVDRYSGDSSKLLYTSNQIKDSLPQSEPCRTAETLKYSRNAYAMHSGQSHFPRPYFPNNGNSYYDHYCTNTKSSFHPTSDVHQNSYYEGDHDKSSSEIASIISNKIHSELDQYYGARNSERLYSMGYNSVYGSLHSFYNSAEASTKSSEFREKGCSLPLPTSTMPEDQKGDSCSSNEVDSFIAARRSNYLSKCGANSDTFSLKAQDTVNDYENHENVVSNQFNASVINKNSALSHDSKKSSDDKVYESGKIEDYNISKDETKNIYFKRETGNFQNLEKLNHSGHCKYPLKERFSSPLQNSMSLCLNGAIKNAYPQSNELSMDPHMNDLKNIPSKETVFPQKHCKKDVSDQTVHSHLDENNQKCFSEGYDFRLKRDMHCEKTLKSASLKPVKKNSIRAMIFKPYSYDGKDESSQDVFCQKIQDEEESDGGSDGEKGCSSAASQYSVSPSPSTATSEGDTPVDLRRAAADSDDQHVPHVFVPGQNNHQRRCLLWACKACKRKSVTVDRRKAATMRERRRLRKVNEAFEALKRASNRNPNQRLAKVDILKNAIEYIESLEDILHVPSNIRERDCDSGGSDYGAVNSPPYLSEHYQHFSERTSFSSIAETSEASTPNVSSLDCLSLIVQSINPDTSSLLSAVTMDTDVPNLE</sequence>
<feature type="compositionally biased region" description="Polar residues" evidence="4">
    <location>
        <begin position="229"/>
        <end position="243"/>
    </location>
</feature>
<dbReference type="GO" id="GO:0007517">
    <property type="term" value="P:muscle organ development"/>
    <property type="evidence" value="ECO:0007669"/>
    <property type="project" value="InterPro"/>
</dbReference>
<feature type="domain" description="BHLH" evidence="5">
    <location>
        <begin position="575"/>
        <end position="626"/>
    </location>
</feature>
<dbReference type="GO" id="GO:0000981">
    <property type="term" value="F:DNA-binding transcription factor activity, RNA polymerase II-specific"/>
    <property type="evidence" value="ECO:0007669"/>
    <property type="project" value="TreeGrafter"/>
</dbReference>
<dbReference type="EMBL" id="BPLQ01007882">
    <property type="protein sequence ID" value="GIY32953.1"/>
    <property type="molecule type" value="Genomic_DNA"/>
</dbReference>
<feature type="region of interest" description="Disordered" evidence="4">
    <location>
        <begin position="492"/>
        <end position="528"/>
    </location>
</feature>
<reference evidence="6 7" key="1">
    <citation type="submission" date="2021-06" db="EMBL/GenBank/DDBJ databases">
        <title>Caerostris darwini draft genome.</title>
        <authorList>
            <person name="Kono N."/>
            <person name="Arakawa K."/>
        </authorList>
    </citation>
    <scope>NUCLEOTIDE SEQUENCE [LARGE SCALE GENOMIC DNA]</scope>
</reference>
<dbReference type="SMART" id="SM00353">
    <property type="entry name" value="HLH"/>
    <property type="match status" value="1"/>
</dbReference>
<protein>
    <submittedName>
        <fullName evidence="6">Myogenic-determination protein</fullName>
    </submittedName>
</protein>
<feature type="region of interest" description="Disordered" evidence="4">
    <location>
        <begin position="1"/>
        <end position="48"/>
    </location>
</feature>
<accession>A0AAV4SF04</accession>
<dbReference type="PANTHER" id="PTHR11534">
    <property type="entry name" value="MYOGENIC FACTOR"/>
    <property type="match status" value="1"/>
</dbReference>
<keyword evidence="3" id="KW-0539">Nucleus</keyword>
<dbReference type="InterPro" id="IPR011598">
    <property type="entry name" value="bHLH_dom"/>
</dbReference>
<evidence type="ECO:0000256" key="1">
    <source>
        <dbReference type="ARBA" id="ARBA00004123"/>
    </source>
</evidence>
<evidence type="ECO:0000259" key="5">
    <source>
        <dbReference type="PROSITE" id="PS50888"/>
    </source>
</evidence>
<proteinExistence type="predicted"/>
<evidence type="ECO:0000313" key="6">
    <source>
        <dbReference type="EMBL" id="GIY32953.1"/>
    </source>
</evidence>
<dbReference type="PROSITE" id="PS50888">
    <property type="entry name" value="BHLH"/>
    <property type="match status" value="1"/>
</dbReference>
<evidence type="ECO:0000313" key="7">
    <source>
        <dbReference type="Proteomes" id="UP001054837"/>
    </source>
</evidence>
<dbReference type="CDD" id="cd19699">
    <property type="entry name" value="bHLH_TS_dMYOD_like"/>
    <property type="match status" value="1"/>
</dbReference>
<dbReference type="Gene3D" id="4.10.280.10">
    <property type="entry name" value="Helix-loop-helix DNA-binding domain"/>
    <property type="match status" value="1"/>
</dbReference>
<dbReference type="Pfam" id="PF00010">
    <property type="entry name" value="HLH"/>
    <property type="match status" value="1"/>
</dbReference>
<dbReference type="PANTHER" id="PTHR11534:SF9">
    <property type="entry name" value="MYOGENIC-DETERMINATION PROTEIN"/>
    <property type="match status" value="1"/>
</dbReference>
<organism evidence="6 7">
    <name type="scientific">Caerostris darwini</name>
    <dbReference type="NCBI Taxonomy" id="1538125"/>
    <lineage>
        <taxon>Eukaryota</taxon>
        <taxon>Metazoa</taxon>
        <taxon>Ecdysozoa</taxon>
        <taxon>Arthropoda</taxon>
        <taxon>Chelicerata</taxon>
        <taxon>Arachnida</taxon>
        <taxon>Araneae</taxon>
        <taxon>Araneomorphae</taxon>
        <taxon>Entelegynae</taxon>
        <taxon>Araneoidea</taxon>
        <taxon>Araneidae</taxon>
        <taxon>Caerostris</taxon>
    </lineage>
</organism>
<dbReference type="InterPro" id="IPR002546">
    <property type="entry name" value="MyoD_N"/>
</dbReference>
<name>A0AAV4SF04_9ARAC</name>
<feature type="compositionally biased region" description="Basic and acidic residues" evidence="4">
    <location>
        <begin position="1"/>
        <end position="11"/>
    </location>
</feature>
<dbReference type="FunFam" id="4.10.280.10:FF:000005">
    <property type="entry name" value="Myogenic factor"/>
    <property type="match status" value="1"/>
</dbReference>
<dbReference type="Proteomes" id="UP001054837">
    <property type="component" value="Unassembled WGS sequence"/>
</dbReference>
<dbReference type="AlphaFoldDB" id="A0AAV4SF04"/>
<keyword evidence="7" id="KW-1185">Reference proteome</keyword>
<dbReference type="Pfam" id="PF01586">
    <property type="entry name" value="Basic"/>
    <property type="match status" value="1"/>
</dbReference>
<keyword evidence="2" id="KW-0238">DNA-binding</keyword>
<dbReference type="GO" id="GO:0000978">
    <property type="term" value="F:RNA polymerase II cis-regulatory region sequence-specific DNA binding"/>
    <property type="evidence" value="ECO:0007669"/>
    <property type="project" value="TreeGrafter"/>
</dbReference>
<dbReference type="InterPro" id="IPR036638">
    <property type="entry name" value="HLH_DNA-bd_sf"/>
</dbReference>
<comment type="subcellular location">
    <subcellularLocation>
        <location evidence="1">Nucleus</location>
    </subcellularLocation>
</comment>
<dbReference type="SMART" id="SM00520">
    <property type="entry name" value="BASIC"/>
    <property type="match status" value="1"/>
</dbReference>
<evidence type="ECO:0000256" key="4">
    <source>
        <dbReference type="SAM" id="MobiDB-lite"/>
    </source>
</evidence>
<dbReference type="GO" id="GO:0046983">
    <property type="term" value="F:protein dimerization activity"/>
    <property type="evidence" value="ECO:0007669"/>
    <property type="project" value="InterPro"/>
</dbReference>
<dbReference type="SUPFAM" id="SSF47459">
    <property type="entry name" value="HLH, helix-loop-helix DNA-binding domain"/>
    <property type="match status" value="1"/>
</dbReference>
<evidence type="ECO:0000256" key="3">
    <source>
        <dbReference type="ARBA" id="ARBA00023242"/>
    </source>
</evidence>
<evidence type="ECO:0000256" key="2">
    <source>
        <dbReference type="ARBA" id="ARBA00023125"/>
    </source>
</evidence>
<gene>
    <name evidence="6" type="primary">nau</name>
    <name evidence="6" type="ORF">CDAR_435371</name>
</gene>